<evidence type="ECO:0000313" key="3">
    <source>
        <dbReference type="Proteomes" id="UP000625711"/>
    </source>
</evidence>
<dbReference type="AlphaFoldDB" id="A0A834IT94"/>
<feature type="compositionally biased region" description="Basic residues" evidence="1">
    <location>
        <begin position="8"/>
        <end position="17"/>
    </location>
</feature>
<sequence length="135" mass="15041">MSEDLVLRRRRASFRKPTRSESNPFYSNKSQSDFLATNADHCEISKTSAPRARVDLRPPTLSLRELISDGQKRSIAAWPVPHKLAAIAGEFACHVNDRSANRIWESVRSGGRCDVTRAVGTTFFRSSPVDEAHTG</sequence>
<name>A0A834IT94_RHYFE</name>
<evidence type="ECO:0000256" key="1">
    <source>
        <dbReference type="SAM" id="MobiDB-lite"/>
    </source>
</evidence>
<keyword evidence="3" id="KW-1185">Reference proteome</keyword>
<reference evidence="2" key="1">
    <citation type="submission" date="2020-08" db="EMBL/GenBank/DDBJ databases">
        <title>Genome sequencing and assembly of the red palm weevil Rhynchophorus ferrugineus.</title>
        <authorList>
            <person name="Dias G.B."/>
            <person name="Bergman C.M."/>
            <person name="Manee M."/>
        </authorList>
    </citation>
    <scope>NUCLEOTIDE SEQUENCE</scope>
    <source>
        <strain evidence="2">AA-2017</strain>
        <tissue evidence="2">Whole larva</tissue>
    </source>
</reference>
<dbReference type="EMBL" id="JAACXV010000103">
    <property type="protein sequence ID" value="KAF7283510.1"/>
    <property type="molecule type" value="Genomic_DNA"/>
</dbReference>
<feature type="region of interest" description="Disordered" evidence="1">
    <location>
        <begin position="1"/>
        <end position="28"/>
    </location>
</feature>
<comment type="caution">
    <text evidence="2">The sequence shown here is derived from an EMBL/GenBank/DDBJ whole genome shotgun (WGS) entry which is preliminary data.</text>
</comment>
<gene>
    <name evidence="2" type="ORF">GWI33_000377</name>
</gene>
<proteinExistence type="predicted"/>
<organism evidence="2 3">
    <name type="scientific">Rhynchophorus ferrugineus</name>
    <name type="common">Red palm weevil</name>
    <name type="synonym">Curculio ferrugineus</name>
    <dbReference type="NCBI Taxonomy" id="354439"/>
    <lineage>
        <taxon>Eukaryota</taxon>
        <taxon>Metazoa</taxon>
        <taxon>Ecdysozoa</taxon>
        <taxon>Arthropoda</taxon>
        <taxon>Hexapoda</taxon>
        <taxon>Insecta</taxon>
        <taxon>Pterygota</taxon>
        <taxon>Neoptera</taxon>
        <taxon>Endopterygota</taxon>
        <taxon>Coleoptera</taxon>
        <taxon>Polyphaga</taxon>
        <taxon>Cucujiformia</taxon>
        <taxon>Curculionidae</taxon>
        <taxon>Dryophthorinae</taxon>
        <taxon>Rhynchophorus</taxon>
    </lineage>
</organism>
<accession>A0A834IT94</accession>
<evidence type="ECO:0000313" key="2">
    <source>
        <dbReference type="EMBL" id="KAF7283510.1"/>
    </source>
</evidence>
<dbReference type="Proteomes" id="UP000625711">
    <property type="component" value="Unassembled WGS sequence"/>
</dbReference>
<protein>
    <submittedName>
        <fullName evidence="2">Uncharacterized protein</fullName>
    </submittedName>
</protein>